<dbReference type="Proteomes" id="UP001157974">
    <property type="component" value="Unassembled WGS sequence"/>
</dbReference>
<keyword evidence="2" id="KW-1185">Reference proteome</keyword>
<dbReference type="PANTHER" id="PTHR15615">
    <property type="match status" value="1"/>
</dbReference>
<gene>
    <name evidence="1" type="ORF">NDN08_003526</name>
</gene>
<organism evidence="1 2">
    <name type="scientific">Rhodosorus marinus</name>
    <dbReference type="NCBI Taxonomy" id="101924"/>
    <lineage>
        <taxon>Eukaryota</taxon>
        <taxon>Rhodophyta</taxon>
        <taxon>Stylonematophyceae</taxon>
        <taxon>Stylonematales</taxon>
        <taxon>Stylonemataceae</taxon>
        <taxon>Rhodosorus</taxon>
    </lineage>
</organism>
<protein>
    <recommendedName>
        <fullName evidence="3">Cyclin</fullName>
    </recommendedName>
</protein>
<dbReference type="SUPFAM" id="SSF47954">
    <property type="entry name" value="Cyclin-like"/>
    <property type="match status" value="1"/>
</dbReference>
<sequence length="224" mass="25507">MVVDVALAQTGLERLEEVKMKLPESEAQMHGGQSVDFEDEWDGLSREEMLIGLSYALKLLCHKNDRVWQGLNASNFRQLAVFCSSQRQKFDITFYLQRFSRYMNCSNIVFVAAFALLDLAQRRHPAMAVNSFNVHRLFTAAVVLAAKFLDDDVYTNRYYGQIAGVRSVHEMNALELQMLGLLGWNVNISPRTLRYYSGYLRLADRAALKEQQASRVLPLGCQDG</sequence>
<dbReference type="Pfam" id="PF08613">
    <property type="entry name" value="Cyclin"/>
    <property type="match status" value="1"/>
</dbReference>
<dbReference type="CDD" id="cd20558">
    <property type="entry name" value="CYCLIN_ScPCL7-like"/>
    <property type="match status" value="1"/>
</dbReference>
<dbReference type="GO" id="GO:0019901">
    <property type="term" value="F:protein kinase binding"/>
    <property type="evidence" value="ECO:0007669"/>
    <property type="project" value="InterPro"/>
</dbReference>
<dbReference type="InterPro" id="IPR036915">
    <property type="entry name" value="Cyclin-like_sf"/>
</dbReference>
<dbReference type="PANTHER" id="PTHR15615:SF108">
    <property type="entry name" value="PROTEIN CNPPD1"/>
    <property type="match status" value="1"/>
</dbReference>
<accession>A0AAV8V0X4</accession>
<evidence type="ECO:0000313" key="2">
    <source>
        <dbReference type="Proteomes" id="UP001157974"/>
    </source>
</evidence>
<proteinExistence type="predicted"/>
<name>A0AAV8V0X4_9RHOD</name>
<dbReference type="InterPro" id="IPR013922">
    <property type="entry name" value="Cyclin_PHO80-like"/>
</dbReference>
<reference evidence="1 2" key="1">
    <citation type="journal article" date="2023" name="Nat. Commun.">
        <title>Origin of minicircular mitochondrial genomes in red algae.</title>
        <authorList>
            <person name="Lee Y."/>
            <person name="Cho C.H."/>
            <person name="Lee Y.M."/>
            <person name="Park S.I."/>
            <person name="Yang J.H."/>
            <person name="West J.A."/>
            <person name="Bhattacharya D."/>
            <person name="Yoon H.S."/>
        </authorList>
    </citation>
    <scope>NUCLEOTIDE SEQUENCE [LARGE SCALE GENOMIC DNA]</scope>
    <source>
        <strain evidence="1 2">CCMP1338</strain>
        <tissue evidence="1">Whole cell</tissue>
    </source>
</reference>
<dbReference type="EMBL" id="JAMWBK010000003">
    <property type="protein sequence ID" value="KAJ8907043.1"/>
    <property type="molecule type" value="Genomic_DNA"/>
</dbReference>
<comment type="caution">
    <text evidence="1">The sequence shown here is derived from an EMBL/GenBank/DDBJ whole genome shotgun (WGS) entry which is preliminary data.</text>
</comment>
<evidence type="ECO:0008006" key="3">
    <source>
        <dbReference type="Google" id="ProtNLM"/>
    </source>
</evidence>
<evidence type="ECO:0000313" key="1">
    <source>
        <dbReference type="EMBL" id="KAJ8907043.1"/>
    </source>
</evidence>
<dbReference type="AlphaFoldDB" id="A0AAV8V0X4"/>
<dbReference type="Gene3D" id="1.10.472.10">
    <property type="entry name" value="Cyclin-like"/>
    <property type="match status" value="1"/>
</dbReference>